<dbReference type="Gene3D" id="3.40.640.10">
    <property type="entry name" value="Type I PLP-dependent aspartate aminotransferase-like (Major domain)"/>
    <property type="match status" value="1"/>
</dbReference>
<organism evidence="2 3">
    <name type="scientific">Janibacter melonis</name>
    <dbReference type="NCBI Taxonomy" id="262209"/>
    <lineage>
        <taxon>Bacteria</taxon>
        <taxon>Bacillati</taxon>
        <taxon>Actinomycetota</taxon>
        <taxon>Actinomycetes</taxon>
        <taxon>Micrococcales</taxon>
        <taxon>Intrasporangiaceae</taxon>
        <taxon>Janibacter</taxon>
    </lineage>
</organism>
<dbReference type="NCBIfam" id="TIGR01976">
    <property type="entry name" value="am_tr_V_VC1184"/>
    <property type="match status" value="1"/>
</dbReference>
<dbReference type="InterPro" id="IPR015424">
    <property type="entry name" value="PyrdxlP-dep_Trfase"/>
</dbReference>
<dbReference type="SUPFAM" id="SSF53383">
    <property type="entry name" value="PLP-dependent transferases"/>
    <property type="match status" value="1"/>
</dbReference>
<accession>A0A176QGZ3</accession>
<dbReference type="InterPro" id="IPR000192">
    <property type="entry name" value="Aminotrans_V_dom"/>
</dbReference>
<proteinExistence type="predicted"/>
<dbReference type="Proteomes" id="UP000076976">
    <property type="component" value="Unassembled WGS sequence"/>
</dbReference>
<dbReference type="STRING" id="262209.AWH69_01320"/>
<reference evidence="2 3" key="1">
    <citation type="submission" date="2016-01" db="EMBL/GenBank/DDBJ databases">
        <title>Janibacter melonis strain CD11_4 genome sequencing and assembly.</title>
        <authorList>
            <person name="Nair G.R."/>
            <person name="Kaur G."/>
            <person name="Chander A.M."/>
            <person name="Mayilraj S."/>
        </authorList>
    </citation>
    <scope>NUCLEOTIDE SEQUENCE [LARGE SCALE GENOMIC DNA]</scope>
    <source>
        <strain evidence="2 3">CD11-4</strain>
    </source>
</reference>
<feature type="domain" description="Aminotransferase class V" evidence="1">
    <location>
        <begin position="27"/>
        <end position="398"/>
    </location>
</feature>
<dbReference type="Pfam" id="PF00266">
    <property type="entry name" value="Aminotran_5"/>
    <property type="match status" value="1"/>
</dbReference>
<dbReference type="PANTHER" id="PTHR43586:SF21">
    <property type="entry name" value="PYRIDOXAL PHOSPHATE (PLP)-DEPENDENT ASPARTATE AMINOTRANSFERASE SUPERFAMILY"/>
    <property type="match status" value="1"/>
</dbReference>
<dbReference type="EMBL" id="LQZG01000001">
    <property type="protein sequence ID" value="OAB89067.1"/>
    <property type="molecule type" value="Genomic_DNA"/>
</dbReference>
<dbReference type="InterPro" id="IPR015422">
    <property type="entry name" value="PyrdxlP-dep_Trfase_small"/>
</dbReference>
<sequence length="406" mass="43015">MCPMTTDYDVQRIRSHFPSLVQGLAHFDGPGGTQTPDVVADAIAATLVSSISNRGAVTSSERRAEGVVAGCRAAIGDLVGTDPRGVIFGRSATAITYDLSRALASTWGPGDEVVVSRLDHDSNIRPWVQAAERAGATVRWAELDPATGDQRLEHFEAVVTQRTRLVAMTAASNLVGTIPPVAEVSALAHGVGALLWVDGVHSSAHRLPDRTGVGADFWACSPYKFLGPHSGTVSADPALLETLHMDKLLPSSDAVPERFELGTLPYELMAGVTAAIDFLADLAPGDGAEESRRARLQRSFAALHEHESALLARLEPALRELPGASLRSGAPDRTPTLLVTFEGRDPQDVRAHLAQRGVAAPAGHFYAIELSRALGLGETGGVRIGLAPYTDDSDVDRLLEGLRELV</sequence>
<dbReference type="AlphaFoldDB" id="A0A176QGZ3"/>
<dbReference type="InterPro" id="IPR015421">
    <property type="entry name" value="PyrdxlP-dep_Trfase_major"/>
</dbReference>
<protein>
    <submittedName>
        <fullName evidence="2">Cysteine desulfurase</fullName>
    </submittedName>
</protein>
<evidence type="ECO:0000313" key="2">
    <source>
        <dbReference type="EMBL" id="OAB89067.1"/>
    </source>
</evidence>
<evidence type="ECO:0000313" key="3">
    <source>
        <dbReference type="Proteomes" id="UP000076976"/>
    </source>
</evidence>
<gene>
    <name evidence="2" type="ORF">AWH69_01320</name>
</gene>
<evidence type="ECO:0000259" key="1">
    <source>
        <dbReference type="Pfam" id="PF00266"/>
    </source>
</evidence>
<name>A0A176QGZ3_9MICO</name>
<dbReference type="InterPro" id="IPR011340">
    <property type="entry name" value="Cys_dSase-rel"/>
</dbReference>
<dbReference type="PANTHER" id="PTHR43586">
    <property type="entry name" value="CYSTEINE DESULFURASE"/>
    <property type="match status" value="1"/>
</dbReference>
<comment type="caution">
    <text evidence="2">The sequence shown here is derived from an EMBL/GenBank/DDBJ whole genome shotgun (WGS) entry which is preliminary data.</text>
</comment>
<dbReference type="Gene3D" id="3.90.1150.10">
    <property type="entry name" value="Aspartate Aminotransferase, domain 1"/>
    <property type="match status" value="1"/>
</dbReference>
<keyword evidence="3" id="KW-1185">Reference proteome</keyword>